<dbReference type="RefSeq" id="WP_051861349.1">
    <property type="nucleotide sequence ID" value="NZ_JBHSPX010000015.1"/>
</dbReference>
<dbReference type="CDD" id="cd06170">
    <property type="entry name" value="LuxR_C_like"/>
    <property type="match status" value="1"/>
</dbReference>
<dbReference type="SMART" id="SM00421">
    <property type="entry name" value="HTH_LUXR"/>
    <property type="match status" value="1"/>
</dbReference>
<evidence type="ECO:0000256" key="3">
    <source>
        <dbReference type="SAM" id="MobiDB-lite"/>
    </source>
</evidence>
<reference evidence="7" key="1">
    <citation type="journal article" date="2019" name="Int. J. Syst. Evol. Microbiol.">
        <title>The Global Catalogue of Microorganisms (GCM) 10K type strain sequencing project: providing services to taxonomists for standard genome sequencing and annotation.</title>
        <authorList>
            <consortium name="The Broad Institute Genomics Platform"/>
            <consortium name="The Broad Institute Genome Sequencing Center for Infectious Disease"/>
            <person name="Wu L."/>
            <person name="Ma J."/>
        </authorList>
    </citation>
    <scope>NUCLEOTIDE SEQUENCE [LARGE SCALE GENOMIC DNA]</scope>
    <source>
        <strain evidence="7">CGMCC 1.15180</strain>
    </source>
</reference>
<proteinExistence type="predicted"/>
<dbReference type="SUPFAM" id="SSF52172">
    <property type="entry name" value="CheY-like"/>
    <property type="match status" value="1"/>
</dbReference>
<dbReference type="Proteomes" id="UP001596139">
    <property type="component" value="Unassembled WGS sequence"/>
</dbReference>
<dbReference type="InterPro" id="IPR016032">
    <property type="entry name" value="Sig_transdc_resp-reg_C-effctor"/>
</dbReference>
<keyword evidence="1" id="KW-0238">DNA-binding</keyword>
<comment type="caution">
    <text evidence="6">The sequence shown here is derived from an EMBL/GenBank/DDBJ whole genome shotgun (WGS) entry which is preliminary data.</text>
</comment>
<gene>
    <name evidence="6" type="ORF">ACFP4F_35880</name>
</gene>
<dbReference type="PANTHER" id="PTHR43214:SF44">
    <property type="entry name" value="TWO-COMPONENT RESPONSE REGULATOR"/>
    <property type="match status" value="1"/>
</dbReference>
<comment type="caution">
    <text evidence="2">Lacks conserved residue(s) required for the propagation of feature annotation.</text>
</comment>
<accession>A0ABW1MWX4</accession>
<dbReference type="Pfam" id="PF00196">
    <property type="entry name" value="GerE"/>
    <property type="match status" value="1"/>
</dbReference>
<keyword evidence="7" id="KW-1185">Reference proteome</keyword>
<dbReference type="InterPro" id="IPR036388">
    <property type="entry name" value="WH-like_DNA-bd_sf"/>
</dbReference>
<dbReference type="InterPro" id="IPR011006">
    <property type="entry name" value="CheY-like_superfamily"/>
</dbReference>
<dbReference type="InterPro" id="IPR039420">
    <property type="entry name" value="WalR-like"/>
</dbReference>
<dbReference type="Gene3D" id="1.10.10.10">
    <property type="entry name" value="Winged helix-like DNA-binding domain superfamily/Winged helix DNA-binding domain"/>
    <property type="match status" value="1"/>
</dbReference>
<evidence type="ECO:0000256" key="1">
    <source>
        <dbReference type="ARBA" id="ARBA00023125"/>
    </source>
</evidence>
<dbReference type="Gene3D" id="3.40.50.2300">
    <property type="match status" value="1"/>
</dbReference>
<feature type="domain" description="Response regulatory" evidence="5">
    <location>
        <begin position="5"/>
        <end position="121"/>
    </location>
</feature>
<dbReference type="SUPFAM" id="SSF46894">
    <property type="entry name" value="C-terminal effector domain of the bipartite response regulators"/>
    <property type="match status" value="1"/>
</dbReference>
<dbReference type="InterPro" id="IPR000792">
    <property type="entry name" value="Tscrpt_reg_LuxR_C"/>
</dbReference>
<evidence type="ECO:0000259" key="4">
    <source>
        <dbReference type="PROSITE" id="PS50043"/>
    </source>
</evidence>
<dbReference type="InterPro" id="IPR001789">
    <property type="entry name" value="Sig_transdc_resp-reg_receiver"/>
</dbReference>
<dbReference type="PRINTS" id="PR00038">
    <property type="entry name" value="HTHLUXR"/>
</dbReference>
<evidence type="ECO:0000256" key="2">
    <source>
        <dbReference type="PROSITE-ProRule" id="PRU00169"/>
    </source>
</evidence>
<dbReference type="EMBL" id="JBHSPX010000015">
    <property type="protein sequence ID" value="MFC6067901.1"/>
    <property type="molecule type" value="Genomic_DNA"/>
</dbReference>
<dbReference type="PROSITE" id="PS50110">
    <property type="entry name" value="RESPONSE_REGULATORY"/>
    <property type="match status" value="1"/>
</dbReference>
<dbReference type="PANTHER" id="PTHR43214">
    <property type="entry name" value="TWO-COMPONENT RESPONSE REGULATOR"/>
    <property type="match status" value="1"/>
</dbReference>
<name>A0ABW1MWX4_9ACTN</name>
<feature type="domain" description="HTH luxR-type" evidence="4">
    <location>
        <begin position="129"/>
        <end position="194"/>
    </location>
</feature>
<sequence>MPRITAVIASENALLRDALTALLHAQPGIRLLGQATGEHEALRKAVALRPQVILLEPWSAPGSTVRTVRSLRRLAPETAVLALPGGSTRADHHALRAAGVHGYLPRHAGREALLAALGALFPAAVQGTGHVPYAALSRREREVLSGAAAAMTNQQIARGLGITTGTVKRHLHTTFRKLDAVSRLDAVAKALAAGLISAPGPARPLEPDGPSGPAAPPEPSGGAADGQWAVRAA</sequence>
<dbReference type="PROSITE" id="PS50043">
    <property type="entry name" value="HTH_LUXR_2"/>
    <property type="match status" value="1"/>
</dbReference>
<protein>
    <submittedName>
        <fullName evidence="6">Response regulator transcription factor</fullName>
    </submittedName>
</protein>
<evidence type="ECO:0000313" key="7">
    <source>
        <dbReference type="Proteomes" id="UP001596139"/>
    </source>
</evidence>
<organism evidence="6 7">
    <name type="scientific">Streptomyces ochraceiscleroticus</name>
    <dbReference type="NCBI Taxonomy" id="47761"/>
    <lineage>
        <taxon>Bacteria</taxon>
        <taxon>Bacillati</taxon>
        <taxon>Actinomycetota</taxon>
        <taxon>Actinomycetes</taxon>
        <taxon>Kitasatosporales</taxon>
        <taxon>Streptomycetaceae</taxon>
        <taxon>Streptomyces</taxon>
    </lineage>
</organism>
<evidence type="ECO:0000313" key="6">
    <source>
        <dbReference type="EMBL" id="MFC6067901.1"/>
    </source>
</evidence>
<feature type="region of interest" description="Disordered" evidence="3">
    <location>
        <begin position="198"/>
        <end position="233"/>
    </location>
</feature>
<evidence type="ECO:0000259" key="5">
    <source>
        <dbReference type="PROSITE" id="PS50110"/>
    </source>
</evidence>